<name>A0AAV7QYH5_PLEWA</name>
<keyword evidence="3" id="KW-1185">Reference proteome</keyword>
<proteinExistence type="predicted"/>
<dbReference type="EMBL" id="JANPWB010000010">
    <property type="protein sequence ID" value="KAJ1144326.1"/>
    <property type="molecule type" value="Genomic_DNA"/>
</dbReference>
<evidence type="ECO:0000313" key="2">
    <source>
        <dbReference type="EMBL" id="KAJ1144326.1"/>
    </source>
</evidence>
<dbReference type="AlphaFoldDB" id="A0AAV7QYH5"/>
<feature type="region of interest" description="Disordered" evidence="1">
    <location>
        <begin position="127"/>
        <end position="151"/>
    </location>
</feature>
<evidence type="ECO:0000313" key="3">
    <source>
        <dbReference type="Proteomes" id="UP001066276"/>
    </source>
</evidence>
<feature type="compositionally biased region" description="Low complexity" evidence="1">
    <location>
        <begin position="44"/>
        <end position="56"/>
    </location>
</feature>
<protein>
    <submittedName>
        <fullName evidence="2">Uncharacterized protein</fullName>
    </submittedName>
</protein>
<organism evidence="2 3">
    <name type="scientific">Pleurodeles waltl</name>
    <name type="common">Iberian ribbed newt</name>
    <dbReference type="NCBI Taxonomy" id="8319"/>
    <lineage>
        <taxon>Eukaryota</taxon>
        <taxon>Metazoa</taxon>
        <taxon>Chordata</taxon>
        <taxon>Craniata</taxon>
        <taxon>Vertebrata</taxon>
        <taxon>Euteleostomi</taxon>
        <taxon>Amphibia</taxon>
        <taxon>Batrachia</taxon>
        <taxon>Caudata</taxon>
        <taxon>Salamandroidea</taxon>
        <taxon>Salamandridae</taxon>
        <taxon>Pleurodelinae</taxon>
        <taxon>Pleurodeles</taxon>
    </lineage>
</organism>
<evidence type="ECO:0000256" key="1">
    <source>
        <dbReference type="SAM" id="MobiDB-lite"/>
    </source>
</evidence>
<reference evidence="2" key="1">
    <citation type="journal article" date="2022" name="bioRxiv">
        <title>Sequencing and chromosome-scale assembly of the giantPleurodeles waltlgenome.</title>
        <authorList>
            <person name="Brown T."/>
            <person name="Elewa A."/>
            <person name="Iarovenko S."/>
            <person name="Subramanian E."/>
            <person name="Araus A.J."/>
            <person name="Petzold A."/>
            <person name="Susuki M."/>
            <person name="Suzuki K.-i.T."/>
            <person name="Hayashi T."/>
            <person name="Toyoda A."/>
            <person name="Oliveira C."/>
            <person name="Osipova E."/>
            <person name="Leigh N.D."/>
            <person name="Simon A."/>
            <person name="Yun M.H."/>
        </authorList>
    </citation>
    <scope>NUCLEOTIDE SEQUENCE</scope>
    <source>
        <strain evidence="2">20211129_DDA</strain>
        <tissue evidence="2">Liver</tissue>
    </source>
</reference>
<accession>A0AAV7QYH5</accession>
<gene>
    <name evidence="2" type="ORF">NDU88_010626</name>
</gene>
<sequence>MNYTLLGRGIPAPWGPLWVSCEPSKRGNQGPAGNEAPQSRGAVRGRCACQRAAPRPASGPALHLFSGLRGPPPSAQLQRGVWGAGPPTSRPGSLRAPTPERRAPEGELVPGLDRLIDRLLTRATPGQVPGFLPAPEAIPESRSGSPLPMMVLGSWAKGTRREFGVRSR</sequence>
<feature type="region of interest" description="Disordered" evidence="1">
    <location>
        <begin position="24"/>
        <end position="108"/>
    </location>
</feature>
<dbReference type="Proteomes" id="UP001066276">
    <property type="component" value="Chromosome 6"/>
</dbReference>
<comment type="caution">
    <text evidence="2">The sequence shown here is derived from an EMBL/GenBank/DDBJ whole genome shotgun (WGS) entry which is preliminary data.</text>
</comment>